<feature type="region of interest" description="Disordered" evidence="2">
    <location>
        <begin position="93"/>
        <end position="144"/>
    </location>
</feature>
<dbReference type="RefSeq" id="XP_022344214.1">
    <property type="nucleotide sequence ID" value="XM_022488506.1"/>
</dbReference>
<keyword evidence="1" id="KW-0175">Coiled coil</keyword>
<feature type="compositionally biased region" description="Basic and acidic residues" evidence="2">
    <location>
        <begin position="103"/>
        <end position="114"/>
    </location>
</feature>
<feature type="region of interest" description="Disordered" evidence="2">
    <location>
        <begin position="305"/>
        <end position="326"/>
    </location>
</feature>
<protein>
    <submittedName>
        <fullName evidence="4">Trichohyalin-like isoform X1</fullName>
    </submittedName>
</protein>
<feature type="compositionally biased region" description="Basic and acidic residues" evidence="2">
    <location>
        <begin position="570"/>
        <end position="594"/>
    </location>
</feature>
<dbReference type="Proteomes" id="UP000694844">
    <property type="component" value="Chromosome 5"/>
</dbReference>
<proteinExistence type="predicted"/>
<feature type="compositionally biased region" description="Basic and acidic residues" evidence="2">
    <location>
        <begin position="644"/>
        <end position="655"/>
    </location>
</feature>
<name>A0A8B8EW50_CRAVI</name>
<feature type="coiled-coil region" evidence="1">
    <location>
        <begin position="1087"/>
        <end position="1291"/>
    </location>
</feature>
<gene>
    <name evidence="4" type="primary">LOC111137182</name>
</gene>
<dbReference type="OrthoDB" id="6158625at2759"/>
<feature type="compositionally biased region" description="Basic and acidic residues" evidence="2">
    <location>
        <begin position="416"/>
        <end position="449"/>
    </location>
</feature>
<feature type="region of interest" description="Disordered" evidence="2">
    <location>
        <begin position="44"/>
        <end position="79"/>
    </location>
</feature>
<reference evidence="4" key="1">
    <citation type="submission" date="2025-08" db="UniProtKB">
        <authorList>
            <consortium name="RefSeq"/>
        </authorList>
    </citation>
    <scope>IDENTIFICATION</scope>
    <source>
        <tissue evidence="4">Whole sample</tissue>
    </source>
</reference>
<feature type="compositionally biased region" description="Basic and acidic residues" evidence="2">
    <location>
        <begin position="121"/>
        <end position="133"/>
    </location>
</feature>
<feature type="compositionally biased region" description="Polar residues" evidence="2">
    <location>
        <begin position="450"/>
        <end position="465"/>
    </location>
</feature>
<dbReference type="GeneID" id="111137182"/>
<evidence type="ECO:0000256" key="2">
    <source>
        <dbReference type="SAM" id="MobiDB-lite"/>
    </source>
</evidence>
<accession>A0A8B8EW50</accession>
<dbReference type="KEGG" id="cvn:111137182"/>
<feature type="coiled-coil region" evidence="1">
    <location>
        <begin position="777"/>
        <end position="839"/>
    </location>
</feature>
<feature type="coiled-coil region" evidence="1">
    <location>
        <begin position="1348"/>
        <end position="1412"/>
    </location>
</feature>
<feature type="region of interest" description="Disordered" evidence="2">
    <location>
        <begin position="375"/>
        <end position="740"/>
    </location>
</feature>
<feature type="compositionally biased region" description="Polar residues" evidence="2">
    <location>
        <begin position="661"/>
        <end position="687"/>
    </location>
</feature>
<feature type="coiled-coil region" evidence="1">
    <location>
        <begin position="869"/>
        <end position="1056"/>
    </location>
</feature>
<evidence type="ECO:0000313" key="4">
    <source>
        <dbReference type="RefSeq" id="XP_022344214.1"/>
    </source>
</evidence>
<feature type="compositionally biased region" description="Polar residues" evidence="2">
    <location>
        <begin position="480"/>
        <end position="494"/>
    </location>
</feature>
<feature type="compositionally biased region" description="Polar residues" evidence="2">
    <location>
        <begin position="316"/>
        <end position="326"/>
    </location>
</feature>
<evidence type="ECO:0000313" key="3">
    <source>
        <dbReference type="Proteomes" id="UP000694844"/>
    </source>
</evidence>
<feature type="compositionally biased region" description="Basic residues" evidence="2">
    <location>
        <begin position="379"/>
        <end position="390"/>
    </location>
</feature>
<evidence type="ECO:0000256" key="1">
    <source>
        <dbReference type="SAM" id="Coils"/>
    </source>
</evidence>
<feature type="region of interest" description="Disordered" evidence="2">
    <location>
        <begin position="231"/>
        <end position="282"/>
    </location>
</feature>
<keyword evidence="3" id="KW-1185">Reference proteome</keyword>
<feature type="coiled-coil region" evidence="1">
    <location>
        <begin position="1448"/>
        <end position="1503"/>
    </location>
</feature>
<feature type="compositionally biased region" description="Polar residues" evidence="2">
    <location>
        <begin position="630"/>
        <end position="642"/>
    </location>
</feature>
<feature type="compositionally biased region" description="Basic and acidic residues" evidence="2">
    <location>
        <begin position="391"/>
        <end position="403"/>
    </location>
</feature>
<organism evidence="3 4">
    <name type="scientific">Crassostrea virginica</name>
    <name type="common">Eastern oyster</name>
    <dbReference type="NCBI Taxonomy" id="6565"/>
    <lineage>
        <taxon>Eukaryota</taxon>
        <taxon>Metazoa</taxon>
        <taxon>Spiralia</taxon>
        <taxon>Lophotrochozoa</taxon>
        <taxon>Mollusca</taxon>
        <taxon>Bivalvia</taxon>
        <taxon>Autobranchia</taxon>
        <taxon>Pteriomorphia</taxon>
        <taxon>Ostreida</taxon>
        <taxon>Ostreoidea</taxon>
        <taxon>Ostreidae</taxon>
        <taxon>Crassostrea</taxon>
    </lineage>
</organism>
<sequence length="1613" mass="186659">MASPGVVEERNCHSSLNLRQHLYWAKALNHVKMNGVSVYESGDWSDDAVKSGSNTGFSDPENDMEPKETPRQVGGRKFDPANAVMDKIDAELSSMKSYSESQQGKRGDKSHKPNYENQTGNKERPGERYRKVLEPPSSGMDVSRSPHIVGTAEIYSDAAGGTDEERLNAPSDLDSLSAQQVDEKFKEIMRKKRGNYLENLRASYPQSDTDTIRTEDFENKFKGAMVYNSDDSSTMVLSDDDRLDDSFDESLPPSLTCVVDPPSNTGARLPDVAEESDTATKPKLSLQTKTLAALNPAVPVVPRTSERLGRSRRRTPYTSDAESIQTEEFEIRFKDLMVPQQSPQDTGQESEPVDPLHRKVREILRVSAPYNLQMYRNLNKSKSRNGYHRNKAYENAKSEERPVAKKAQPDSPNARMNREEMEQESARIQREMDDRKSTGHISRREEKSPTRTAMNLSTSAINRSPSYEELRSQLPPGCPTSLSGRFSPTPQDRLSPSPPRQNPRGKENDHPLELQGLPSSPRELNRRTSSPVEKSRKYPEGQNPGPTQRSLSPDHLMDVRLDSPTMTSSPREKKSHTSDRGEPSIMEVRREPEGSRQLVRPKSRKPIDRYEDQDSDFGDAMDRSLYDRNPASQIFNPITSSPVERGRTLSRRSDAYDLSGQPISRSLSEKPSYSRSLFQNERSQTSPERPRASQEPQNISLGRISPILNGRGSPRGTEEKLSVSFQDYPPPAHEDGRQSPSYLDLAYNKERPSFRSEWISQTLPSRQPENSSEPKSLKRALLDVRTAEKQLKEIKALTEDARTQLMLTEFKRDNKQKDYERMSEDLNRRKRELKCYEDQLRARTGDILQMDQSHLDDKTLALIQENESLKHRLRQADGLELERDELTRQLEMAKEDLFNEQKQARHKVEELKDEIENLSCQLEENRGPSPIVDSKRVFDLEEALNKVENEKTKLIRDKANLYEELQKMSKSSKPQYRPLSGKAEELRAQLDKVCVELADAKEKNGKTEDTNSRLREQVGELKRQLEREKTLKDGLLEDHKRTLQTLRKEMDSAMVQMRENLFFEKQKAIETIRGDLDKGRSRTEERLQKAALEHQKILKYIEQKEEEVTSLIEVVGKLEKDRSLLERRIKDDTEQKVQEALKQEREKLEKDREYLLMREKEQSESRQTLKNLANELEQERQHKGSLIERISQLNRDLDEQRQMNKQAAHDRMVAVARAKDQIKHEMLQEMDRVRAKLKEEHKQELGRLQDTIRRQEEELCNLRAERKLYVRPELENTLDRVERSIVNEINEECRRNSGILGNSPRKVNLKNFQVENGGYTPNGRSRTPTTAALIQPTDKKEANLRACNQDLRNHVTELKRELELQKTALMRVEREKDDVVQKVKQEIEVEKNKELEKMKQSLAKQIPALEYNGYNVHKPNNQMQYNNKLASTPHYEYSPRGEVQNYEISRLEREIRRLAENQKQMIHQNASTVENEIQNEKMINQLKAKVLQLQDENNALKTSKFNSYSVPDLSNPSHYRSTMSLHQPSHREKMAHFLEQRSKEGLIDSETVAEHQRMNRNMMSQKMMEMTRLQNSLTDQAKGLIYLGKSYDHLDRYYHPREAWYSVHDNNRY</sequence>